<protein>
    <submittedName>
        <fullName evidence="2">CHAD domain-containing protein</fullName>
    </submittedName>
</protein>
<dbReference type="SMART" id="SM00880">
    <property type="entry name" value="CHAD"/>
    <property type="match status" value="1"/>
</dbReference>
<accession>A0A1N7P483</accession>
<dbReference type="Proteomes" id="UP000186221">
    <property type="component" value="Unassembled WGS sequence"/>
</dbReference>
<feature type="domain" description="CHAD" evidence="1">
    <location>
        <begin position="9"/>
        <end position="284"/>
    </location>
</feature>
<reference evidence="3" key="1">
    <citation type="submission" date="2017-01" db="EMBL/GenBank/DDBJ databases">
        <authorList>
            <person name="Varghese N."/>
            <person name="Submissions S."/>
        </authorList>
    </citation>
    <scope>NUCLEOTIDE SEQUENCE [LARGE SCALE GENOMIC DNA]</scope>
    <source>
        <strain evidence="3">DSM 19945</strain>
    </source>
</reference>
<dbReference type="STRING" id="453582.SAMN05421580_10947"/>
<evidence type="ECO:0000259" key="1">
    <source>
        <dbReference type="PROSITE" id="PS51708"/>
    </source>
</evidence>
<dbReference type="PANTHER" id="PTHR39339">
    <property type="entry name" value="SLR1444 PROTEIN"/>
    <property type="match status" value="1"/>
</dbReference>
<dbReference type="EMBL" id="FTOG01000009">
    <property type="protein sequence ID" value="SIT05435.1"/>
    <property type="molecule type" value="Genomic_DNA"/>
</dbReference>
<proteinExistence type="predicted"/>
<dbReference type="AlphaFoldDB" id="A0A1N7P483"/>
<dbReference type="RefSeq" id="WP_076485567.1">
    <property type="nucleotide sequence ID" value="NZ_FTOG01000009.1"/>
</dbReference>
<evidence type="ECO:0000313" key="3">
    <source>
        <dbReference type="Proteomes" id="UP000186221"/>
    </source>
</evidence>
<dbReference type="Pfam" id="PF05235">
    <property type="entry name" value="CHAD"/>
    <property type="match status" value="1"/>
</dbReference>
<keyword evidence="3" id="KW-1185">Reference proteome</keyword>
<dbReference type="PANTHER" id="PTHR39339:SF1">
    <property type="entry name" value="CHAD DOMAIN-CONTAINING PROTEIN"/>
    <property type="match status" value="1"/>
</dbReference>
<dbReference type="InterPro" id="IPR007899">
    <property type="entry name" value="CHAD_dom"/>
</dbReference>
<evidence type="ECO:0000313" key="2">
    <source>
        <dbReference type="EMBL" id="SIT05435.1"/>
    </source>
</evidence>
<dbReference type="Gene3D" id="1.40.20.10">
    <property type="entry name" value="CHAD domain"/>
    <property type="match status" value="1"/>
</dbReference>
<dbReference type="PROSITE" id="PS51708">
    <property type="entry name" value="CHAD"/>
    <property type="match status" value="1"/>
</dbReference>
<dbReference type="InterPro" id="IPR038186">
    <property type="entry name" value="CHAD_dom_sf"/>
</dbReference>
<dbReference type="OrthoDB" id="9810907at2"/>
<organism evidence="2 3">
    <name type="scientific">Rhodobacter aestuarii</name>
    <dbReference type="NCBI Taxonomy" id="453582"/>
    <lineage>
        <taxon>Bacteria</taxon>
        <taxon>Pseudomonadati</taxon>
        <taxon>Pseudomonadota</taxon>
        <taxon>Alphaproteobacteria</taxon>
        <taxon>Rhodobacterales</taxon>
        <taxon>Rhodobacter group</taxon>
        <taxon>Rhodobacter</taxon>
    </lineage>
</organism>
<name>A0A1N7P483_9RHOB</name>
<gene>
    <name evidence="2" type="ORF">SAMN05421580_10947</name>
</gene>
<sequence length="290" mass="32161">MAFVFTPDTHTVSDTIRALACTELTLAAKRARNAKPNSSPLHRLRKHIKKTRGLLRLTAPAFSDFDIENKALREAAAGISNLRDAEVLHVTLGFFMGDPATDTAARKLSRALPASVTAPDPEAIIQFAEQVEAIQSRVKSWEFEAEGWDLLSQGLTRTLHQAQRRMKVARKHPTAENLHAWRSRVKHHWYHTRLLTPIWPEMMAAQASAADTLGEALGLHHDLCALEAALPGPLTEAEAAALGAAITARKDILELQSFAIGARLFADPPEALAARWGKWYKLWRRETAPR</sequence>